<dbReference type="EMBL" id="SDHX01000002">
    <property type="protein sequence ID" value="RXK53394.1"/>
    <property type="molecule type" value="Genomic_DNA"/>
</dbReference>
<reference evidence="1 2" key="1">
    <citation type="submission" date="2019-01" db="EMBL/GenBank/DDBJ databases">
        <title>Lacunisphaera sp. strain TWA-58.</title>
        <authorList>
            <person name="Chen W.-M."/>
        </authorList>
    </citation>
    <scope>NUCLEOTIDE SEQUENCE [LARGE SCALE GENOMIC DNA]</scope>
    <source>
        <strain evidence="1 2">TWA-58</strain>
    </source>
</reference>
<dbReference type="AlphaFoldDB" id="A0A4Q1C4P4"/>
<gene>
    <name evidence="1" type="ORF">ESB00_17010</name>
</gene>
<accession>A0A4Q1C4P4</accession>
<organism evidence="1 2">
    <name type="scientific">Oleiharenicola lentus</name>
    <dbReference type="NCBI Taxonomy" id="2508720"/>
    <lineage>
        <taxon>Bacteria</taxon>
        <taxon>Pseudomonadati</taxon>
        <taxon>Verrucomicrobiota</taxon>
        <taxon>Opitutia</taxon>
        <taxon>Opitutales</taxon>
        <taxon>Opitutaceae</taxon>
        <taxon>Oleiharenicola</taxon>
    </lineage>
</organism>
<keyword evidence="2" id="KW-1185">Reference proteome</keyword>
<protein>
    <submittedName>
        <fullName evidence="1">Uncharacterized protein</fullName>
    </submittedName>
</protein>
<name>A0A4Q1C4P4_9BACT</name>
<evidence type="ECO:0000313" key="1">
    <source>
        <dbReference type="EMBL" id="RXK53394.1"/>
    </source>
</evidence>
<sequence length="348" mass="37744">MQTTHPTLSRRLAFLSGLLALLALPAVSFGQGCLIARGGGNAMITDSSAYMEPGTWQISTAYRYFKSHRHFAGNDEQTHRSDAGTEVYNWSSFYDFTATYAWSRRLSLNLTVPYVHHNRSSLYEHLGNNSGQRFTTSASGLADMRGSATWWIFHPNADHLRGNLAVSIGLKAPTGDYKARDIFTRPAGPTERYVDSSIQPGDGGWGYSVELQGFRMIAHGLSVYGNAFYLFNPEERVEESGFSIPDAYMARGGFDIVVPAVSGLSVSLGGRIEGVPGNDAFGGSRGSRRPGFAVAVEPGATFSKGRYAGTITVPLAVYRARTTTFGSIKAGDAAFADWTLNLSFSVRL</sequence>
<proteinExistence type="predicted"/>
<comment type="caution">
    <text evidence="1">The sequence shown here is derived from an EMBL/GenBank/DDBJ whole genome shotgun (WGS) entry which is preliminary data.</text>
</comment>
<dbReference type="Proteomes" id="UP000290218">
    <property type="component" value="Unassembled WGS sequence"/>
</dbReference>
<evidence type="ECO:0000313" key="2">
    <source>
        <dbReference type="Proteomes" id="UP000290218"/>
    </source>
</evidence>
<dbReference type="OrthoDB" id="735059at2"/>
<dbReference type="RefSeq" id="WP_129048984.1">
    <property type="nucleotide sequence ID" value="NZ_SDHX01000002.1"/>
</dbReference>